<feature type="compositionally biased region" description="Low complexity" evidence="8">
    <location>
        <begin position="311"/>
        <end position="321"/>
    </location>
</feature>
<feature type="transmembrane region" description="Helical" evidence="9">
    <location>
        <begin position="349"/>
        <end position="368"/>
    </location>
</feature>
<dbReference type="Gene3D" id="3.10.110.10">
    <property type="entry name" value="Ubiquitin Conjugating Enzyme"/>
    <property type="match status" value="1"/>
</dbReference>
<feature type="transmembrane region" description="Helical" evidence="9">
    <location>
        <begin position="525"/>
        <end position="543"/>
    </location>
</feature>
<dbReference type="PROSITE" id="PS00183">
    <property type="entry name" value="UBC_1"/>
    <property type="match status" value="1"/>
</dbReference>
<keyword evidence="4" id="KW-0833">Ubl conjugation pathway</keyword>
<dbReference type="PANTHER" id="PTHR24067">
    <property type="entry name" value="UBIQUITIN-CONJUGATING ENZYME E2"/>
    <property type="match status" value="1"/>
</dbReference>
<dbReference type="GO" id="GO:0016020">
    <property type="term" value="C:membrane"/>
    <property type="evidence" value="ECO:0007669"/>
    <property type="project" value="UniProtKB-SubCell"/>
</dbReference>
<dbReference type="GeneID" id="39589766"/>
<dbReference type="InterPro" id="IPR000608">
    <property type="entry name" value="UBC"/>
</dbReference>
<evidence type="ECO:0000256" key="1">
    <source>
        <dbReference type="ARBA" id="ARBA00004141"/>
    </source>
</evidence>
<feature type="region of interest" description="Disordered" evidence="8">
    <location>
        <begin position="31"/>
        <end position="286"/>
    </location>
</feature>
<name>A0A427XDN0_9TREE</name>
<dbReference type="GO" id="GO:0098771">
    <property type="term" value="P:inorganic ion homeostasis"/>
    <property type="evidence" value="ECO:0007669"/>
    <property type="project" value="UniProtKB-ARBA"/>
</dbReference>
<sequence length="925" mass="98344">MTAARGNGIAASSPKATTNAIVHHVDDLFSPNASVTSSDTLTATGLAPSPAFVTPKPVMKRRASRAAPPPPILVQTSSPPRPQLPSLPSSASSLQTLLVDNEAGEENDNVGELVTTPSRRGFTMNIERPTTPRSAEAVDERPVSPMSPWRSMDAPASESTYAPYVPPTRKPGQRPPSWHRNSLEVPSFKLPPPSPSSPMHDSSFEPTPYHGLHARNLSAYFPQPGAPRAPTSPSSEVAGESTIPDADRKIYGGPQDWQFGSQPPPGAAQSLESTPGPRGKRRGHHHKHSLSHNFFSFLDPTQTVPKPEDPASPVAVSPADATPQPVPMNITQSTTTLSPLPPSKHDPQVQLLISFAVVEAVLGAGLWVEGQISGWHCLAGVGYLVVFDAMGVGVNLLARSDNMGWRSLQKPFGSSRMTSLWCFTQSLFLMFAAVYIAKEALEQVVLGAGAHEHGVGTHSHGEVVPGEERPFPRLFLALASAATFFSGALLANHSRLVDATGPIFLPPWWTSRSFVQANKFLANPYTITVAGTCAVLLVAGLIVPSSSLQSLDSVVSLLLTLLTSALAWPPTAAFAQILLQTAPPAASAQMKDLRRALRDVADDRRVLGLGTFRCWAVNAGKPAPDSVRVPSAPNSRRGSVSTTSPSVSAFMQNGASSADLNALGLAFERLNGGGGGGAKPLSKANGSSNGSAAAPAFLAQVPLVVTLVVHVHPETTDRDVMDVTRLSWSKLTHAVNGRAGTAGGEGESTAAKRRLIRDFKRLATEAPEGISGSPCQDNIMVWNAVIFGPPDTPFEDGSFRLTLTFTDAYPNKPPTVRFVSRMFHPNIYNNGELCLDILQNRWSPTYDVAAILTSVQSLLNDPNPSSPANVEAATLFKDNKQEYERRVKVTVEQSWVDDEDLQREANSSPADGDGSLARPAAPAPA</sequence>
<dbReference type="InterPro" id="IPR050113">
    <property type="entry name" value="Ub_conjugating_enzyme"/>
</dbReference>
<evidence type="ECO:0000259" key="10">
    <source>
        <dbReference type="PROSITE" id="PS50127"/>
    </source>
</evidence>
<dbReference type="InterPro" id="IPR058533">
    <property type="entry name" value="Cation_efflux_TM"/>
</dbReference>
<dbReference type="Pfam" id="PF00179">
    <property type="entry name" value="UQ_con"/>
    <property type="match status" value="1"/>
</dbReference>
<evidence type="ECO:0000256" key="6">
    <source>
        <dbReference type="ARBA" id="ARBA00023136"/>
    </source>
</evidence>
<keyword evidence="12" id="KW-1185">Reference proteome</keyword>
<dbReference type="FunFam" id="3.10.110.10:FF:000090">
    <property type="entry name" value="Ubiquitin-conjugating enzyme E2-17 kDa"/>
    <property type="match status" value="1"/>
</dbReference>
<gene>
    <name evidence="11" type="ORF">EHS24_005223</name>
</gene>
<keyword evidence="6 9" id="KW-0472">Membrane</keyword>
<dbReference type="InterPro" id="IPR023313">
    <property type="entry name" value="UBQ-conjugating_AS"/>
</dbReference>
<dbReference type="AlphaFoldDB" id="A0A427XDN0"/>
<evidence type="ECO:0000256" key="8">
    <source>
        <dbReference type="SAM" id="MobiDB-lite"/>
    </source>
</evidence>
<dbReference type="InterPro" id="IPR016135">
    <property type="entry name" value="UBQ-conjugating_enzyme/RWD"/>
</dbReference>
<dbReference type="OrthoDB" id="9984419at2759"/>
<feature type="active site" description="Glycyl thioester intermediate" evidence="7">
    <location>
        <position position="834"/>
    </location>
</feature>
<feature type="compositionally biased region" description="Polar residues" evidence="8">
    <location>
        <begin position="31"/>
        <end position="43"/>
    </location>
</feature>
<comment type="subcellular location">
    <subcellularLocation>
        <location evidence="1">Membrane</location>
        <topology evidence="1">Multi-pass membrane protein</topology>
    </subcellularLocation>
</comment>
<evidence type="ECO:0000256" key="3">
    <source>
        <dbReference type="ARBA" id="ARBA00022692"/>
    </source>
</evidence>
<evidence type="ECO:0000313" key="12">
    <source>
        <dbReference type="Proteomes" id="UP000279236"/>
    </source>
</evidence>
<evidence type="ECO:0000256" key="2">
    <source>
        <dbReference type="ARBA" id="ARBA00022679"/>
    </source>
</evidence>
<evidence type="ECO:0000256" key="9">
    <source>
        <dbReference type="SAM" id="Phobius"/>
    </source>
</evidence>
<dbReference type="SUPFAM" id="SSF161111">
    <property type="entry name" value="Cation efflux protein transmembrane domain-like"/>
    <property type="match status" value="1"/>
</dbReference>
<dbReference type="GO" id="GO:0008324">
    <property type="term" value="F:monoatomic cation transmembrane transporter activity"/>
    <property type="evidence" value="ECO:0007669"/>
    <property type="project" value="InterPro"/>
</dbReference>
<accession>A0A427XDN0</accession>
<protein>
    <recommendedName>
        <fullName evidence="10">UBC core domain-containing protein</fullName>
    </recommendedName>
</protein>
<proteinExistence type="predicted"/>
<feature type="region of interest" description="Disordered" evidence="8">
    <location>
        <begin position="301"/>
        <end position="325"/>
    </location>
</feature>
<dbReference type="Proteomes" id="UP000279236">
    <property type="component" value="Unassembled WGS sequence"/>
</dbReference>
<dbReference type="RefSeq" id="XP_028471971.1">
    <property type="nucleotide sequence ID" value="XM_028620755.1"/>
</dbReference>
<dbReference type="GO" id="GO:0030003">
    <property type="term" value="P:intracellular monoatomic cation homeostasis"/>
    <property type="evidence" value="ECO:0007669"/>
    <property type="project" value="UniProtKB-ARBA"/>
</dbReference>
<keyword evidence="3 9" id="KW-0812">Transmembrane</keyword>
<reference evidence="11 12" key="1">
    <citation type="submission" date="2018-11" db="EMBL/GenBank/DDBJ databases">
        <title>Genome sequence of Apiotrichum porosum DSM 27194.</title>
        <authorList>
            <person name="Aliyu H."/>
            <person name="Gorte O."/>
            <person name="Ochsenreither K."/>
        </authorList>
    </citation>
    <scope>NUCLEOTIDE SEQUENCE [LARGE SCALE GENOMIC DNA]</scope>
    <source>
        <strain evidence="11 12">DSM 27194</strain>
    </source>
</reference>
<organism evidence="11 12">
    <name type="scientific">Apiotrichum porosum</name>
    <dbReference type="NCBI Taxonomy" id="105984"/>
    <lineage>
        <taxon>Eukaryota</taxon>
        <taxon>Fungi</taxon>
        <taxon>Dikarya</taxon>
        <taxon>Basidiomycota</taxon>
        <taxon>Agaricomycotina</taxon>
        <taxon>Tremellomycetes</taxon>
        <taxon>Trichosporonales</taxon>
        <taxon>Trichosporonaceae</taxon>
        <taxon>Apiotrichum</taxon>
    </lineage>
</organism>
<feature type="domain" description="UBC core" evidence="10">
    <location>
        <begin position="750"/>
        <end position="896"/>
    </location>
</feature>
<feature type="compositionally biased region" description="Low complexity" evidence="8">
    <location>
        <begin position="86"/>
        <end position="98"/>
    </location>
</feature>
<feature type="region of interest" description="Disordered" evidence="8">
    <location>
        <begin position="623"/>
        <end position="646"/>
    </location>
</feature>
<dbReference type="SMART" id="SM00212">
    <property type="entry name" value="UBCc"/>
    <property type="match status" value="1"/>
</dbReference>
<evidence type="ECO:0000256" key="4">
    <source>
        <dbReference type="ARBA" id="ARBA00022786"/>
    </source>
</evidence>
<feature type="region of interest" description="Disordered" evidence="8">
    <location>
        <begin position="897"/>
        <end position="925"/>
    </location>
</feature>
<feature type="transmembrane region" description="Helical" evidence="9">
    <location>
        <begin position="418"/>
        <end position="437"/>
    </location>
</feature>
<dbReference type="Pfam" id="PF01545">
    <property type="entry name" value="Cation_efflux"/>
    <property type="match status" value="1"/>
</dbReference>
<dbReference type="PROSITE" id="PS50127">
    <property type="entry name" value="UBC_2"/>
    <property type="match status" value="1"/>
</dbReference>
<dbReference type="SUPFAM" id="SSF54495">
    <property type="entry name" value="UBC-like"/>
    <property type="match status" value="1"/>
</dbReference>
<comment type="caution">
    <text evidence="11">The sequence shown here is derived from an EMBL/GenBank/DDBJ whole genome shotgun (WGS) entry which is preliminary data.</text>
</comment>
<keyword evidence="5 9" id="KW-1133">Transmembrane helix</keyword>
<feature type="compositionally biased region" description="Polar residues" evidence="8">
    <location>
        <begin position="632"/>
        <end position="646"/>
    </location>
</feature>
<evidence type="ECO:0000256" key="5">
    <source>
        <dbReference type="ARBA" id="ARBA00022989"/>
    </source>
</evidence>
<dbReference type="EMBL" id="RSCE01000020">
    <property type="protein sequence ID" value="RSH76824.1"/>
    <property type="molecule type" value="Genomic_DNA"/>
</dbReference>
<keyword evidence="2" id="KW-0808">Transferase</keyword>
<evidence type="ECO:0000256" key="7">
    <source>
        <dbReference type="PROSITE-ProRule" id="PRU10133"/>
    </source>
</evidence>
<evidence type="ECO:0000313" key="11">
    <source>
        <dbReference type="EMBL" id="RSH76824.1"/>
    </source>
</evidence>
<feature type="transmembrane region" description="Helical" evidence="9">
    <location>
        <begin position="375"/>
        <end position="398"/>
    </location>
</feature>
<dbReference type="STRING" id="105984.A0A427XDN0"/>
<dbReference type="GO" id="GO:0016740">
    <property type="term" value="F:transferase activity"/>
    <property type="evidence" value="ECO:0007669"/>
    <property type="project" value="UniProtKB-KW"/>
</dbReference>
<dbReference type="InterPro" id="IPR027469">
    <property type="entry name" value="Cation_efflux_TMD_sf"/>
</dbReference>
<dbReference type="CDD" id="cd23790">
    <property type="entry name" value="UBCc_UBE2A_2B"/>
    <property type="match status" value="1"/>
</dbReference>